<dbReference type="Gene3D" id="1.10.540.10">
    <property type="entry name" value="Acyl-CoA dehydrogenase/oxidase, N-terminal domain"/>
    <property type="match status" value="1"/>
</dbReference>
<evidence type="ECO:0000256" key="3">
    <source>
        <dbReference type="ARBA" id="ARBA00022630"/>
    </source>
</evidence>
<dbReference type="InterPro" id="IPR009100">
    <property type="entry name" value="AcylCoA_DH/oxidase_NM_dom_sf"/>
</dbReference>
<organism evidence="8 9">
    <name type="scientific">Spirosoma endophyticum</name>
    <dbReference type="NCBI Taxonomy" id="662367"/>
    <lineage>
        <taxon>Bacteria</taxon>
        <taxon>Pseudomonadati</taxon>
        <taxon>Bacteroidota</taxon>
        <taxon>Cytophagia</taxon>
        <taxon>Cytophagales</taxon>
        <taxon>Cytophagaceae</taxon>
        <taxon>Spirosoma</taxon>
    </lineage>
</organism>
<dbReference type="GO" id="GO:0005737">
    <property type="term" value="C:cytoplasm"/>
    <property type="evidence" value="ECO:0007669"/>
    <property type="project" value="TreeGrafter"/>
</dbReference>
<gene>
    <name evidence="8" type="ORF">SAMN05216167_111124</name>
</gene>
<accession>A0A1I1YPC6</accession>
<dbReference type="InterPro" id="IPR036250">
    <property type="entry name" value="AcylCo_DH-like_C"/>
</dbReference>
<dbReference type="Proteomes" id="UP000198598">
    <property type="component" value="Unassembled WGS sequence"/>
</dbReference>
<dbReference type="SUPFAM" id="SSF47203">
    <property type="entry name" value="Acyl-CoA dehydrogenase C-terminal domain-like"/>
    <property type="match status" value="1"/>
</dbReference>
<evidence type="ECO:0000313" key="8">
    <source>
        <dbReference type="EMBL" id="SFE21162.1"/>
    </source>
</evidence>
<evidence type="ECO:0000256" key="4">
    <source>
        <dbReference type="ARBA" id="ARBA00022827"/>
    </source>
</evidence>
<keyword evidence="9" id="KW-1185">Reference proteome</keyword>
<evidence type="ECO:0000256" key="5">
    <source>
        <dbReference type="ARBA" id="ARBA00023002"/>
    </source>
</evidence>
<name>A0A1I1YPC6_9BACT</name>
<dbReference type="OrthoDB" id="571684at2"/>
<comment type="cofactor">
    <cofactor evidence="1">
        <name>FAD</name>
        <dbReference type="ChEBI" id="CHEBI:57692"/>
    </cofactor>
</comment>
<dbReference type="PANTHER" id="PTHR48083">
    <property type="entry name" value="MEDIUM-CHAIN SPECIFIC ACYL-COA DEHYDROGENASE, MITOCHONDRIAL-RELATED"/>
    <property type="match status" value="1"/>
</dbReference>
<dbReference type="InterPro" id="IPR013786">
    <property type="entry name" value="AcylCoA_DH/ox_N"/>
</dbReference>
<keyword evidence="4" id="KW-0274">FAD</keyword>
<dbReference type="InterPro" id="IPR037069">
    <property type="entry name" value="AcylCoA_DH/ox_N_sf"/>
</dbReference>
<dbReference type="Gene3D" id="2.40.110.10">
    <property type="entry name" value="Butyryl-CoA Dehydrogenase, subunit A, domain 2"/>
    <property type="match status" value="1"/>
</dbReference>
<dbReference type="CDD" id="cd00567">
    <property type="entry name" value="ACAD"/>
    <property type="match status" value="1"/>
</dbReference>
<feature type="domain" description="Acyl-CoA dehydrogenase/oxidase N-terminal" evidence="7">
    <location>
        <begin position="28"/>
        <end position="122"/>
    </location>
</feature>
<evidence type="ECO:0000259" key="7">
    <source>
        <dbReference type="Pfam" id="PF02771"/>
    </source>
</evidence>
<dbReference type="GO" id="GO:0033539">
    <property type="term" value="P:fatty acid beta-oxidation using acyl-CoA dehydrogenase"/>
    <property type="evidence" value="ECO:0007669"/>
    <property type="project" value="TreeGrafter"/>
</dbReference>
<dbReference type="InterPro" id="IPR050741">
    <property type="entry name" value="Acyl-CoA_dehydrogenase"/>
</dbReference>
<dbReference type="GO" id="GO:0003995">
    <property type="term" value="F:acyl-CoA dehydrogenase activity"/>
    <property type="evidence" value="ECO:0007669"/>
    <property type="project" value="TreeGrafter"/>
</dbReference>
<evidence type="ECO:0000256" key="1">
    <source>
        <dbReference type="ARBA" id="ARBA00001974"/>
    </source>
</evidence>
<dbReference type="RefSeq" id="WP_093830933.1">
    <property type="nucleotide sequence ID" value="NZ_FOLQ01000011.1"/>
</dbReference>
<dbReference type="PIRSF" id="PIRSF016578">
    <property type="entry name" value="HsaA"/>
    <property type="match status" value="1"/>
</dbReference>
<dbReference type="Gene3D" id="1.20.140.10">
    <property type="entry name" value="Butyryl-CoA Dehydrogenase, subunit A, domain 3"/>
    <property type="match status" value="1"/>
</dbReference>
<reference evidence="8 9" key="1">
    <citation type="submission" date="2016-10" db="EMBL/GenBank/DDBJ databases">
        <authorList>
            <person name="de Groot N.N."/>
        </authorList>
    </citation>
    <scope>NUCLEOTIDE SEQUENCE [LARGE SCALE GENOMIC DNA]</scope>
    <source>
        <strain evidence="8 9">DSM 26130</strain>
    </source>
</reference>
<dbReference type="GO" id="GO:0050660">
    <property type="term" value="F:flavin adenine dinucleotide binding"/>
    <property type="evidence" value="ECO:0007669"/>
    <property type="project" value="InterPro"/>
</dbReference>
<sequence>MNAIHSVSSPTPVSIPFDSPGQLNPLIQQIAEAAPETDTEGAFPEEAFNWLAEAGLLSITLPGHELDFNRGQTARLLQLLKRIGSANLAVGRVYEGHINALYLIHLYASPEQRSNWYTDVIQHKRLFSVWNTQADNGVRIDEFTTSTGDPAYRLTGTKTFGSGGKWIQRPLITGDLRATDKQGWQMAIVPTEQVEPIAQDERFWKPLGMRASASFKLDFTGIHLKDNDLLGQPGDYLRQPYFSGGAIRFAAVQLGGAEAIYEATRQFLATLNRTDDILQQTRLAEMACLIESGNHWLRAAGENTDRWLAEGVDWQKIVAFANMTRTAIEEICLRVMPLAERCVGARGLLRPHPFERIHRDLTLYLRQPAPDATLVDIGKFVLTNAQLSDELWR</sequence>
<evidence type="ECO:0000313" key="9">
    <source>
        <dbReference type="Proteomes" id="UP000198598"/>
    </source>
</evidence>
<dbReference type="EMBL" id="FOLQ01000011">
    <property type="protein sequence ID" value="SFE21162.1"/>
    <property type="molecule type" value="Genomic_DNA"/>
</dbReference>
<dbReference type="Pfam" id="PF00441">
    <property type="entry name" value="Acyl-CoA_dh_1"/>
    <property type="match status" value="1"/>
</dbReference>
<proteinExistence type="inferred from homology"/>
<feature type="domain" description="Acyl-CoA dehydrogenase/oxidase C-terminal" evidence="6">
    <location>
        <begin position="244"/>
        <end position="362"/>
    </location>
</feature>
<dbReference type="InterPro" id="IPR009075">
    <property type="entry name" value="AcylCo_DH/oxidase_C"/>
</dbReference>
<dbReference type="SUPFAM" id="SSF56645">
    <property type="entry name" value="Acyl-CoA dehydrogenase NM domain-like"/>
    <property type="match status" value="1"/>
</dbReference>
<evidence type="ECO:0000259" key="6">
    <source>
        <dbReference type="Pfam" id="PF00441"/>
    </source>
</evidence>
<comment type="similarity">
    <text evidence="2">Belongs to the acyl-CoA dehydrogenase family.</text>
</comment>
<dbReference type="AlphaFoldDB" id="A0A1I1YPC6"/>
<dbReference type="PANTHER" id="PTHR48083:SF37">
    <property type="entry name" value="DEHYDROGENASE, PUTATIVE-RELATED"/>
    <property type="match status" value="1"/>
</dbReference>
<dbReference type="InterPro" id="IPR046373">
    <property type="entry name" value="Acyl-CoA_Oxase/DH_mid-dom_sf"/>
</dbReference>
<keyword evidence="5" id="KW-0560">Oxidoreductase</keyword>
<protein>
    <submittedName>
        <fullName evidence="8">Acyl-CoA dehydrogenase</fullName>
    </submittedName>
</protein>
<dbReference type="Pfam" id="PF02771">
    <property type="entry name" value="Acyl-CoA_dh_N"/>
    <property type="match status" value="1"/>
</dbReference>
<dbReference type="STRING" id="662367.SAMN05216167_111124"/>
<evidence type="ECO:0000256" key="2">
    <source>
        <dbReference type="ARBA" id="ARBA00009347"/>
    </source>
</evidence>
<keyword evidence="3" id="KW-0285">Flavoprotein</keyword>